<feature type="transmembrane region" description="Helical" evidence="1">
    <location>
        <begin position="42"/>
        <end position="63"/>
    </location>
</feature>
<evidence type="ECO:0000256" key="1">
    <source>
        <dbReference type="SAM" id="Phobius"/>
    </source>
</evidence>
<protein>
    <recommendedName>
        <fullName evidence="4">Transmembrane protein</fullName>
    </recommendedName>
</protein>
<keyword evidence="1" id="KW-1133">Transmembrane helix</keyword>
<keyword evidence="1" id="KW-0812">Transmembrane</keyword>
<evidence type="ECO:0000313" key="2">
    <source>
        <dbReference type="EMBL" id="CAI8590294.1"/>
    </source>
</evidence>
<keyword evidence="3" id="KW-1185">Reference proteome</keyword>
<accession>A0AAV0YWG6</accession>
<evidence type="ECO:0000313" key="3">
    <source>
        <dbReference type="Proteomes" id="UP001157006"/>
    </source>
</evidence>
<proteinExistence type="predicted"/>
<evidence type="ECO:0008006" key="4">
    <source>
        <dbReference type="Google" id="ProtNLM"/>
    </source>
</evidence>
<dbReference type="AlphaFoldDB" id="A0AAV0YWG6"/>
<sequence>MPILQRKLTSKSVSKNFQFFFETPRPLINHKSTRVKLKLENFFLNHSTIIIVFWYIYILTFCFRNLLLEQFALNILKITSKFKLISFIYLCNIKILNFTILNFIFTDTYILSMI</sequence>
<feature type="transmembrane region" description="Helical" evidence="1">
    <location>
        <begin position="84"/>
        <end position="105"/>
    </location>
</feature>
<gene>
    <name evidence="2" type="ORF">VFH_I434760</name>
</gene>
<keyword evidence="1" id="KW-0472">Membrane</keyword>
<name>A0AAV0YWG6_VICFA</name>
<organism evidence="2 3">
    <name type="scientific">Vicia faba</name>
    <name type="common">Broad bean</name>
    <name type="synonym">Faba vulgaris</name>
    <dbReference type="NCBI Taxonomy" id="3906"/>
    <lineage>
        <taxon>Eukaryota</taxon>
        <taxon>Viridiplantae</taxon>
        <taxon>Streptophyta</taxon>
        <taxon>Embryophyta</taxon>
        <taxon>Tracheophyta</taxon>
        <taxon>Spermatophyta</taxon>
        <taxon>Magnoliopsida</taxon>
        <taxon>eudicotyledons</taxon>
        <taxon>Gunneridae</taxon>
        <taxon>Pentapetalae</taxon>
        <taxon>rosids</taxon>
        <taxon>fabids</taxon>
        <taxon>Fabales</taxon>
        <taxon>Fabaceae</taxon>
        <taxon>Papilionoideae</taxon>
        <taxon>50 kb inversion clade</taxon>
        <taxon>NPAAA clade</taxon>
        <taxon>Hologalegina</taxon>
        <taxon>IRL clade</taxon>
        <taxon>Fabeae</taxon>
        <taxon>Vicia</taxon>
    </lineage>
</organism>
<dbReference type="EMBL" id="OX451736">
    <property type="protein sequence ID" value="CAI8590294.1"/>
    <property type="molecule type" value="Genomic_DNA"/>
</dbReference>
<reference evidence="2 3" key="1">
    <citation type="submission" date="2023-01" db="EMBL/GenBank/DDBJ databases">
        <authorList>
            <person name="Kreplak J."/>
        </authorList>
    </citation>
    <scope>NUCLEOTIDE SEQUENCE [LARGE SCALE GENOMIC DNA]</scope>
</reference>
<dbReference type="Proteomes" id="UP001157006">
    <property type="component" value="Chromosome 1L"/>
</dbReference>